<evidence type="ECO:0000313" key="12">
    <source>
        <dbReference type="Proteomes" id="UP000031516"/>
    </source>
</evidence>
<comment type="subcellular location">
    <subcellularLocation>
        <location evidence="1">Endomembrane system</location>
        <topology evidence="1">Multi-pass membrane protein</topology>
    </subcellularLocation>
</comment>
<feature type="transmembrane region" description="Helical" evidence="9">
    <location>
        <begin position="450"/>
        <end position="470"/>
    </location>
</feature>
<organism evidence="11 12">
    <name type="scientific">Kluyveromyces dobzhanskii CBS 2104</name>
    <dbReference type="NCBI Taxonomy" id="1427455"/>
    <lineage>
        <taxon>Eukaryota</taxon>
        <taxon>Fungi</taxon>
        <taxon>Dikarya</taxon>
        <taxon>Ascomycota</taxon>
        <taxon>Saccharomycotina</taxon>
        <taxon>Saccharomycetes</taxon>
        <taxon>Saccharomycetales</taxon>
        <taxon>Saccharomycetaceae</taxon>
        <taxon>Kluyveromyces</taxon>
    </lineage>
</organism>
<feature type="transmembrane region" description="Helical" evidence="9">
    <location>
        <begin position="181"/>
        <end position="199"/>
    </location>
</feature>
<protein>
    <submittedName>
        <fullName evidence="11">WGS project CCBQ000000000 data, contig 00058</fullName>
    </submittedName>
</protein>
<keyword evidence="5 9" id="KW-1133">Transmembrane helix</keyword>
<evidence type="ECO:0000256" key="9">
    <source>
        <dbReference type="SAM" id="Phobius"/>
    </source>
</evidence>
<dbReference type="PANTHER" id="PTHR31503">
    <property type="entry name" value="VACUOLAR CALCIUM ION TRANSPORTER"/>
    <property type="match status" value="1"/>
</dbReference>
<evidence type="ECO:0000256" key="1">
    <source>
        <dbReference type="ARBA" id="ARBA00004127"/>
    </source>
</evidence>
<dbReference type="OrthoDB" id="1699231at2759"/>
<feature type="transmembrane region" description="Helical" evidence="9">
    <location>
        <begin position="278"/>
        <end position="301"/>
    </location>
</feature>
<dbReference type="InterPro" id="IPR004837">
    <property type="entry name" value="NaCa_Exmemb"/>
</dbReference>
<name>A0A0A8LDK0_9SACH</name>
<evidence type="ECO:0000256" key="3">
    <source>
        <dbReference type="ARBA" id="ARBA00022448"/>
    </source>
</evidence>
<dbReference type="Gene3D" id="1.20.1420.30">
    <property type="entry name" value="NCX, central ion-binding region"/>
    <property type="match status" value="1"/>
</dbReference>
<keyword evidence="6" id="KW-0406">Ion transport</keyword>
<dbReference type="PANTHER" id="PTHR31503:SF20">
    <property type="entry name" value="CA(2+)_H(+) EXCHANGER, PUTATIVE (EUROFUNG)-RELATED"/>
    <property type="match status" value="1"/>
</dbReference>
<dbReference type="InterPro" id="IPR044880">
    <property type="entry name" value="NCX_ion-bd_dom_sf"/>
</dbReference>
<evidence type="ECO:0000313" key="11">
    <source>
        <dbReference type="EMBL" id="CDO96407.1"/>
    </source>
</evidence>
<reference evidence="11 12" key="1">
    <citation type="submission" date="2014-03" db="EMBL/GenBank/DDBJ databases">
        <title>The genome of Kluyveromyces dobzhanskii.</title>
        <authorList>
            <person name="Nystedt B."/>
            <person name="Astrom S."/>
        </authorList>
    </citation>
    <scope>NUCLEOTIDE SEQUENCE [LARGE SCALE GENOMIC DNA]</scope>
    <source>
        <strain evidence="11 12">CBS 2104</strain>
    </source>
</reference>
<feature type="transmembrane region" description="Helical" evidence="9">
    <location>
        <begin position="384"/>
        <end position="405"/>
    </location>
</feature>
<evidence type="ECO:0000256" key="4">
    <source>
        <dbReference type="ARBA" id="ARBA00022692"/>
    </source>
</evidence>
<sequence length="535" mass="58910">MTERPKLDVSPSAATEPIIIHSKDERLNELHGEDDDQSVTLSTKISVTNSTGNRIPKKRKPRRVFTTPGRFQQQLAISTNYLEKKPTTKVEAKGFYYFVSCMKQLKVALLDQPLDRIDQFYGLIWTWPGFRQGSAFYQSHKDTKGLGTFLQVLRCCFDTRSIVFLPLFPVGIVFYQRKNDIAAVVCLLLALMYFAKLLSNTTEYASEHFGPVFGSLLNATFGNLVELIISGTTVSKDDAILTITSLIGSVISNNLLVIGSCFFFGGIDGVVLHSKPAIANHIFFLSSVTIALSLTSVIAVIDSGKSLRFKMDTSQIGAALIFLCYFIYLIVSTNQEFKALSSRKLKERSLRAEELPESKYESDSESDSGEEATVAEGKEIPPKLVCFITLAIATAGLGPTANFFVESLKELTDDKPISKVFIGLIILPLAGSLPEHISSLISAHHGEMDLAVSLAIGSSNQVLGMVLPIIQFISSRYPSTGFTLYFEPYVAGYLFSSTFVCCFTLIHGLLFSVNILHGTLLLTTFGFIVYLTFAN</sequence>
<feature type="transmembrane region" description="Helical" evidence="9">
    <location>
        <begin position="417"/>
        <end position="438"/>
    </location>
</feature>
<keyword evidence="12" id="KW-1185">Reference proteome</keyword>
<keyword evidence="3" id="KW-0813">Transport</keyword>
<evidence type="ECO:0000256" key="5">
    <source>
        <dbReference type="ARBA" id="ARBA00022989"/>
    </source>
</evidence>
<evidence type="ECO:0000259" key="10">
    <source>
        <dbReference type="Pfam" id="PF01699"/>
    </source>
</evidence>
<evidence type="ECO:0000256" key="7">
    <source>
        <dbReference type="ARBA" id="ARBA00023136"/>
    </source>
</evidence>
<feature type="transmembrane region" description="Helical" evidence="9">
    <location>
        <begin position="241"/>
        <end position="266"/>
    </location>
</feature>
<feature type="domain" description="Sodium/calcium exchanger membrane region" evidence="10">
    <location>
        <begin position="182"/>
        <end position="333"/>
    </location>
</feature>
<dbReference type="GO" id="GO:0006874">
    <property type="term" value="P:intracellular calcium ion homeostasis"/>
    <property type="evidence" value="ECO:0007669"/>
    <property type="project" value="TreeGrafter"/>
</dbReference>
<feature type="transmembrane region" description="Helical" evidence="9">
    <location>
        <begin position="211"/>
        <end position="229"/>
    </location>
</feature>
<dbReference type="GO" id="GO:0012505">
    <property type="term" value="C:endomembrane system"/>
    <property type="evidence" value="ECO:0007669"/>
    <property type="project" value="UniProtKB-SubCell"/>
</dbReference>
<feature type="transmembrane region" description="Helical" evidence="9">
    <location>
        <begin position="515"/>
        <end position="533"/>
    </location>
</feature>
<feature type="domain" description="Sodium/calcium exchanger membrane region" evidence="10">
    <location>
        <begin position="387"/>
        <end position="533"/>
    </location>
</feature>
<dbReference type="GO" id="GO:0000329">
    <property type="term" value="C:fungal-type vacuole membrane"/>
    <property type="evidence" value="ECO:0007669"/>
    <property type="project" value="TreeGrafter"/>
</dbReference>
<dbReference type="AlphaFoldDB" id="A0A0A8LDK0"/>
<comment type="similarity">
    <text evidence="2">Belongs to the Ca(2+):cation antiporter (CaCA) (TC 2.A.19) family.</text>
</comment>
<feature type="region of interest" description="Disordered" evidence="8">
    <location>
        <begin position="356"/>
        <end position="375"/>
    </location>
</feature>
<comment type="caution">
    <text evidence="11">The sequence shown here is derived from an EMBL/GenBank/DDBJ whole genome shotgun (WGS) entry which is preliminary data.</text>
</comment>
<keyword evidence="4 9" id="KW-0812">Transmembrane</keyword>
<dbReference type="GO" id="GO:0015369">
    <property type="term" value="F:calcium:proton antiporter activity"/>
    <property type="evidence" value="ECO:0007669"/>
    <property type="project" value="UniProtKB-ARBA"/>
</dbReference>
<keyword evidence="7 9" id="KW-0472">Membrane</keyword>
<dbReference type="EMBL" id="CCBQ010000047">
    <property type="protein sequence ID" value="CDO96407.1"/>
    <property type="molecule type" value="Genomic_DNA"/>
</dbReference>
<dbReference type="Pfam" id="PF01699">
    <property type="entry name" value="Na_Ca_ex"/>
    <property type="match status" value="2"/>
</dbReference>
<feature type="transmembrane region" description="Helical" evidence="9">
    <location>
        <begin position="490"/>
        <end position="509"/>
    </location>
</feature>
<accession>A0A0A8LDK0</accession>
<proteinExistence type="inferred from homology"/>
<evidence type="ECO:0000256" key="6">
    <source>
        <dbReference type="ARBA" id="ARBA00023065"/>
    </source>
</evidence>
<evidence type="ECO:0000256" key="8">
    <source>
        <dbReference type="SAM" id="MobiDB-lite"/>
    </source>
</evidence>
<gene>
    <name evidence="11" type="ORF">KLDO_g4612</name>
</gene>
<feature type="transmembrane region" description="Helical" evidence="9">
    <location>
        <begin position="313"/>
        <end position="331"/>
    </location>
</feature>
<evidence type="ECO:0000256" key="2">
    <source>
        <dbReference type="ARBA" id="ARBA00008170"/>
    </source>
</evidence>
<dbReference type="InterPro" id="IPR004713">
    <property type="entry name" value="CaH_exchang"/>
</dbReference>
<dbReference type="Proteomes" id="UP000031516">
    <property type="component" value="Unassembled WGS sequence"/>
</dbReference>